<organism evidence="10 11">
    <name type="scientific">Paramecium sonneborni</name>
    <dbReference type="NCBI Taxonomy" id="65129"/>
    <lineage>
        <taxon>Eukaryota</taxon>
        <taxon>Sar</taxon>
        <taxon>Alveolata</taxon>
        <taxon>Ciliophora</taxon>
        <taxon>Intramacronucleata</taxon>
        <taxon>Oligohymenophorea</taxon>
        <taxon>Peniculida</taxon>
        <taxon>Parameciidae</taxon>
        <taxon>Paramecium</taxon>
    </lineage>
</organism>
<dbReference type="InterPro" id="IPR037524">
    <property type="entry name" value="PA14/GLEYA"/>
</dbReference>
<evidence type="ECO:0000256" key="2">
    <source>
        <dbReference type="ARBA" id="ARBA00022729"/>
    </source>
</evidence>
<accession>A0A8S1NQJ9</accession>
<keyword evidence="6" id="KW-0812">Transmembrane</keyword>
<dbReference type="Pfam" id="PF10162">
    <property type="entry name" value="G8"/>
    <property type="match status" value="2"/>
</dbReference>
<dbReference type="Pfam" id="PF01833">
    <property type="entry name" value="TIG"/>
    <property type="match status" value="5"/>
</dbReference>
<evidence type="ECO:0000256" key="3">
    <source>
        <dbReference type="ARBA" id="ARBA00022737"/>
    </source>
</evidence>
<dbReference type="InterPro" id="IPR019316">
    <property type="entry name" value="G8_domain"/>
</dbReference>
<keyword evidence="6" id="KW-0472">Membrane</keyword>
<keyword evidence="2 7" id="KW-0732">Signal</keyword>
<dbReference type="PROSITE" id="PS51484">
    <property type="entry name" value="G8"/>
    <property type="match status" value="2"/>
</dbReference>
<feature type="signal peptide" evidence="7">
    <location>
        <begin position="1"/>
        <end position="20"/>
    </location>
</feature>
<keyword evidence="4" id="KW-0325">Glycoprotein</keyword>
<dbReference type="InterPro" id="IPR055401">
    <property type="entry name" value="CEMIP_beta-hel_dom"/>
</dbReference>
<comment type="caution">
    <text evidence="10">The sequence shown here is derived from an EMBL/GenBank/DDBJ whole genome shotgun (WGS) entry which is preliminary data.</text>
</comment>
<protein>
    <recommendedName>
        <fullName evidence="12">Fibrocystin-L</fullName>
    </recommendedName>
</protein>
<keyword evidence="11" id="KW-1185">Reference proteome</keyword>
<dbReference type="PANTHER" id="PTHR46769:SF2">
    <property type="entry name" value="FIBROCYSTIN-L ISOFORM 2 PRECURSOR-RELATED"/>
    <property type="match status" value="1"/>
</dbReference>
<dbReference type="InterPro" id="IPR052387">
    <property type="entry name" value="Fibrocystin"/>
</dbReference>
<evidence type="ECO:0000256" key="6">
    <source>
        <dbReference type="SAM" id="Phobius"/>
    </source>
</evidence>
<dbReference type="PANTHER" id="PTHR46769">
    <property type="entry name" value="POLYCYSTIC KIDNEY AND HEPATIC DISEASE 1 (AUTOSOMAL RECESSIVE)-LIKE 1"/>
    <property type="match status" value="1"/>
</dbReference>
<feature type="compositionally biased region" description="Low complexity" evidence="5">
    <location>
        <begin position="3644"/>
        <end position="3683"/>
    </location>
</feature>
<evidence type="ECO:0000256" key="5">
    <source>
        <dbReference type="SAM" id="MobiDB-lite"/>
    </source>
</evidence>
<evidence type="ECO:0000259" key="9">
    <source>
        <dbReference type="PROSITE" id="PS51820"/>
    </source>
</evidence>
<proteinExistence type="predicted"/>
<dbReference type="CDD" id="cd00102">
    <property type="entry name" value="IPT"/>
    <property type="match status" value="2"/>
</dbReference>
<dbReference type="Pfam" id="PF24606">
    <property type="entry name" value="CEMIP_beta-hel"/>
    <property type="match status" value="1"/>
</dbReference>
<evidence type="ECO:0008006" key="12">
    <source>
        <dbReference type="Google" id="ProtNLM"/>
    </source>
</evidence>
<evidence type="ECO:0000313" key="10">
    <source>
        <dbReference type="EMBL" id="CAD8094788.1"/>
    </source>
</evidence>
<dbReference type="InterPro" id="IPR002909">
    <property type="entry name" value="IPT_dom"/>
</dbReference>
<feature type="domain" description="G8" evidence="8">
    <location>
        <begin position="2694"/>
        <end position="2818"/>
    </location>
</feature>
<keyword evidence="3" id="KW-0677">Repeat</keyword>
<evidence type="ECO:0000256" key="7">
    <source>
        <dbReference type="SAM" id="SignalP"/>
    </source>
</evidence>
<dbReference type="CDD" id="cd00603">
    <property type="entry name" value="IPT_PCSR"/>
    <property type="match status" value="4"/>
</dbReference>
<dbReference type="SMART" id="SM01225">
    <property type="entry name" value="G8"/>
    <property type="match status" value="2"/>
</dbReference>
<sequence length="3793" mass="423121">MMIRMIISLLVLMMLTLVEAMVDSSRDTTRDAVVILSVSSVLGIEKQSAVGSMMGGTTLYLKVQGLDQTASNNAVYIGKYPCLISDKGVNGLFMNCKTTKPDADDHNLSALKIVIKVLDKPDSVCTYGNGYCRFTYSQNLTPKLFYVTPRSNFPRSLSYWRAKWTVTSNAVEYLEGQFMDANRCDRFTVQDLYPKEINSLDDGVVCQISAEIKAGYYGYTIKSQRGYQTNDNGVKQKRILSDRTYDSKVIPLITSINTNYASPEGQILEIIGFGFSPIFNENSVKISGQSENIKVLSSSSTNIIVKIPKLINLPKLEDATENSFFIQGSGLHYTRWDVSGLNLNCPSFRQQIIINKATLDSRIKFDGIYPEPDIYNVFGENYGQYLRGFLKAPFTGNYKFYISSDNCANFYIQTSETQKPIRPDNPVASSNWNPYKNYWYEYLNSQQQIKTISETISLQEGQMYYIEVYHLNGVSEGHLTLSMEFESENRKSNSLNNLYQISTSYTPLKEVIEFSLYNSNTNSLLTGKYRLLFAYGIKTYPQTDLYYSYTTIELYPNSNADTMKTAIQNCGANYLVSVIRQKLDNQGVELEDTATVFAGYKYKITFDSHRGGILYRALPKITASTLNGGVVESKIECIQIPLDPISGTFQLMMTINGQDNLFQASDNNYDLNYNVASSIIADNIERLTGQRPFVWTTGRAQDGWTWFIKLRSHLEGLSDFRVSSSLLTSGNGDVTISLTQPLPNSNNLLFEPIPNELLFTYSQHPQVQVEVQYQHKEGDTVIESEQILAGCAQQSVCDLTLSDEKTPTLTAYQVSGSILTITIQQGIDLTLNSNNLQIQYLGADCNNIQITNQVSPYTITCDLEQQNQQIIKEAGDGQLPIVHHSDIGYSKIDQNLQGQNIDLNIISISPNMGSPDGGTTITLSGTGFPKNLDREFIFQIDGQDVKILSISNSELIFITPKKIIGGTGAISLRFNQKTASSSLTYDDSLRLQVTALEFQQKSPIFRGEMTITGVNFGIVKEDVKVTLVGNKSYNAKVLLITDTQIIVYLRGGMPGNYRVIVTKKNFGNSYSNNDDNLFKYIIPIYSVTLEDGSSQAQGSEAGGTVIKITGSNFVKGETLVFIGQAVNWLCEIDESRFTTEIIYCTVPAKNQFYNQEPQLVLVTLQITLESTCLDTTNNCQFIYDSQLTPKLDAYPELVTQSAGSRLLTEIDHTKPDYQKLISRKRFLWTEESKKQGNNHILNVGKSPRRNLLSSSDLVLSQQKIYKPGDTETLTGTGLTLIVKVVFQGPITETVTASLNGGSFTYTIPNLPQGYYSTYILTQNGYADKIWISIIELTITSIENAAIGGQILQINGAGFNAKQSPIVKIGSTICTELQAISTILLQCRMSKQSSTSATVILSQLPSENSSPDPYIVEFPLTIKSSSNSPTITSISGANYDNVQKAYKVTAGDIILVFTGTQLSGTNIIPSLEHMNHKIIGTIQASLDTSVTAKFTNAPVGIYSINLLLDNMYAYISDVNKQQLIISTSPPTTNNPTISYAGGATIIFTGNGFDTTTEFSSIQICGFDCPIINSQFTSISCEAPKLLTASVLNQYPALQEPARYIKQSEVDLYADTPSQVQSFLDFQQSTYYISTASSNCYLQVDFGSNKRLKLKQLRYLPRIDIDAIYLKDAVFQYTIDGTNWQNLFTVDQTVHTGWNIYVPQGDIAGIKEIRLFDSRGTSGSKCQLAELELKGWVLSNSNNVYSIPTICNANIKINGQVMGTIQNAASYSQNSVPIVNTVSPLTGSFSEQVDVTITGIGFVDGQTTVTIDGVPCIIESISLGQIICKTGVKDLEQTQLNGIFQVRVNGNLAVNNQKFIYANKWSDINTWGGYEYPGDGDSIIVNAGQTLIVDVRTPKLMQLLVEGTLTISDEVDTSIDAHYIVIREGKFNIGTDQVAHQHKVQITLYGTEDDTQMPEMGNKVLGCHQCELIIHGKERTPTWTLLSNTVQAGATQIRVDDPVDWQVGEQIVITSSEVQHLQSEKRYIVSVSADKRTLNLDQPLLYKHYSEIETYGNEQFEMKIEVGLLSRNIVIQGEQSSLKYGYHLMIHGRAEKGAVGKISYTEFRYGGQPKIIGRYPVHFHLNGEVDNSYVIGNSIHDCYARCLTIHGVHYLKVQKNVCYNTFGHAIFLEDGIETNNVIEDNLVAGTKQSWIMLQTDITVSTYWVTNPQNILRRNRSGGSEWYGFWYEIKTHPDGPSATSDICPPGLNLLEFKNNWSHSNGRFGLRIFQMAPRQYPCQELANWTNDQPYIDNPSLQAVFEKFYTWKNNECGILGEELGNIYFKDIMIADSKFSGFQSHRTNYSYEGAVLDNALIVGKSIGNAQPDKYYQGSRAIVVPRTNGFLAKNIRIYNFGINTALIESCSMCWHDFVWVQGGKNSHFLNVKAYNSDQANRIFWQKHRREIFWDLDGSITGVDGGAYIIPYKKHIDGIPGCITHPEDYWDNSIICAMNQVTIRDVLINNPTPDQDFKGVDLKIFRLDSTNIAEKMDQSINEDKYIEAETMMIIKAGSDDVPKSFVSIFATGFTYNIHFKLGASDPVSMGVFASPYFTETDKAVILRFNYSAHRETFDVMRHIEKMFPLNYNSLTQIPDTNLCNQGDWFNDRTNKLFFLCLSGKNKKKYEYVEVRGVICRKECSSLGDTKLEDGYRYWSDPNTWINNQVPIEGESPIVQGSHQVILDVDPPKLANLTILGTLIFDERRAHTKLEAERIWIRSGKLLAGNESHPFPGKITIILNGEFGDNPLVIDANLDVGNKVLAVTRGLELYSTPPETVWTRLAAYADAGSTEIQVVECGGWGVGDEIVFGPSGSNPDQREKRIIQSIQGCVITLNIALEFDHYGAPQVTVDKPGVGQLDMRAVVGHLSRKIKIEGGPSVHGLGCRVLIYQFEEPEANLGFPRRGYTILHGVEFNNCGQFDTQRSGLDFRNLNSDIIKTSSEVIGCSFHDTTGMLMTIQNSKYITIKNNIFFNAIKALVQINNSQYVKFQNNAMIYVKKRMVQEFEGGIANWAVFGNFIYMGELRPTQMTRDILDISGNVGQGSQDTGFFIMGSKCSDAQVSSFYNNHCSGTILVCYAVRQVSSKCTYLSGLSAHHSEAGVMSAVQSEQVELENSLFAENYRGIVLKLGSWNYYENKIKLNNIYISALSRPDCIKCYSASLNPNCKGSMGIQMGTVSTTAFPPIDKPISSEMDVICTSQKIDLEVYLTNVEFHNFRISYDNIPQCGENAAFRQHKGAHDMSGQHYLINSPCTNCQFDALLYKTLGTDLTKLGWFGGCGSFGCSGLINFLIEDQTGHFFGQIGQAIGNNSYFGPNVTYCARQESWNGYWCPGRFITTIGFMSLAPDYKKRLYSPIKLTDGSFFNEINSQMEWAWQGSEPLNLRESKFVALITTNTIINMTNAGFNPTSSVYQLSKRRETGSPEDFIILMWQFSVPQFIQVFVNDKPIQPGLTTHSKHHDLMAMTNQCGANNYFYENRTIHFVVNAQLGCKVKIALKNTLQISTKLEISSDQFYGDKFLQYARAQIGGDPFNYFIIGIKKPTRRFLEETGSFQVSVEWGIVDTSDIGTETSSNSQSILAQFASRLEFFNPPPEIGKVLELNSTITVIDQLNFPSTEPTSPSTQSTGTTESTPNNQNDGNSNQNTNQNQPTGGSDHHDPNNSNNTDVIFTMDETINQTETDNNNINHESPGKILKSISSDEKQSNTVVIVVSVICSVIGISILIAALLYYKKVKLAKLIASRNQRVENEFYKVNLTEQQLQPQ</sequence>
<feature type="domain" description="G8" evidence="8">
    <location>
        <begin position="1867"/>
        <end position="1986"/>
    </location>
</feature>
<evidence type="ECO:0000259" key="8">
    <source>
        <dbReference type="PROSITE" id="PS51484"/>
    </source>
</evidence>
<evidence type="ECO:0000313" key="11">
    <source>
        <dbReference type="Proteomes" id="UP000692954"/>
    </source>
</evidence>
<reference evidence="10" key="1">
    <citation type="submission" date="2021-01" db="EMBL/GenBank/DDBJ databases">
        <authorList>
            <consortium name="Genoscope - CEA"/>
            <person name="William W."/>
        </authorList>
    </citation>
    <scope>NUCLEOTIDE SEQUENCE</scope>
</reference>
<evidence type="ECO:0000256" key="4">
    <source>
        <dbReference type="ARBA" id="ARBA00023180"/>
    </source>
</evidence>
<dbReference type="SMART" id="SM00429">
    <property type="entry name" value="IPT"/>
    <property type="match status" value="2"/>
</dbReference>
<dbReference type="OrthoDB" id="446578at2759"/>
<feature type="chain" id="PRO_5035929178" description="Fibrocystin-L" evidence="7">
    <location>
        <begin position="21"/>
        <end position="3793"/>
    </location>
</feature>
<evidence type="ECO:0000256" key="1">
    <source>
        <dbReference type="ARBA" id="ARBA00004196"/>
    </source>
</evidence>
<feature type="domain" description="PA14" evidence="9">
    <location>
        <begin position="326"/>
        <end position="499"/>
    </location>
</feature>
<dbReference type="EMBL" id="CAJJDN010000063">
    <property type="protein sequence ID" value="CAD8094788.1"/>
    <property type="molecule type" value="Genomic_DNA"/>
</dbReference>
<gene>
    <name evidence="10" type="ORF">PSON_ATCC_30995.1.T0630067</name>
</gene>
<keyword evidence="6" id="KW-1133">Transmembrane helix</keyword>
<feature type="region of interest" description="Disordered" evidence="5">
    <location>
        <begin position="3642"/>
        <end position="3696"/>
    </location>
</feature>
<dbReference type="Proteomes" id="UP000692954">
    <property type="component" value="Unassembled WGS sequence"/>
</dbReference>
<feature type="transmembrane region" description="Helical" evidence="6">
    <location>
        <begin position="3737"/>
        <end position="3760"/>
    </location>
</feature>
<name>A0A8S1NQJ9_9CILI</name>
<dbReference type="PROSITE" id="PS51820">
    <property type="entry name" value="PA14"/>
    <property type="match status" value="1"/>
</dbReference>
<comment type="subcellular location">
    <subcellularLocation>
        <location evidence="1">Cell envelope</location>
    </subcellularLocation>
</comment>